<name>A0A1V9EKV0_9BACT</name>
<keyword evidence="4" id="KW-1185">Reference proteome</keyword>
<feature type="chain" id="PRO_5012912722" description="Gliding motility protein GldN" evidence="2">
    <location>
        <begin position="25"/>
        <end position="345"/>
    </location>
</feature>
<feature type="region of interest" description="Disordered" evidence="1">
    <location>
        <begin position="25"/>
        <end position="73"/>
    </location>
</feature>
<organism evidence="3 4">
    <name type="scientific">Niastella populi</name>
    <dbReference type="NCBI Taxonomy" id="550983"/>
    <lineage>
        <taxon>Bacteria</taxon>
        <taxon>Pseudomonadati</taxon>
        <taxon>Bacteroidota</taxon>
        <taxon>Chitinophagia</taxon>
        <taxon>Chitinophagales</taxon>
        <taxon>Chitinophagaceae</taxon>
        <taxon>Niastella</taxon>
    </lineage>
</organism>
<dbReference type="OrthoDB" id="1141916at2"/>
<dbReference type="InterPro" id="IPR019847">
    <property type="entry name" value="Gliding_motility_assoc_GldN"/>
</dbReference>
<feature type="signal peptide" evidence="2">
    <location>
        <begin position="1"/>
        <end position="24"/>
    </location>
</feature>
<evidence type="ECO:0000256" key="2">
    <source>
        <dbReference type="SAM" id="SignalP"/>
    </source>
</evidence>
<dbReference type="EMBL" id="LWBP01000243">
    <property type="protein sequence ID" value="OQP46564.1"/>
    <property type="molecule type" value="Genomic_DNA"/>
</dbReference>
<keyword evidence="2" id="KW-0732">Signal</keyword>
<evidence type="ECO:0000313" key="3">
    <source>
        <dbReference type="EMBL" id="OQP46564.1"/>
    </source>
</evidence>
<dbReference type="Proteomes" id="UP000192276">
    <property type="component" value="Unassembled WGS sequence"/>
</dbReference>
<feature type="compositionally biased region" description="Basic residues" evidence="1">
    <location>
        <begin position="27"/>
        <end position="40"/>
    </location>
</feature>
<feature type="compositionally biased region" description="Low complexity" evidence="1">
    <location>
        <begin position="41"/>
        <end position="65"/>
    </location>
</feature>
<sequence>MKNRIIKLCLLLTVMAFTATTVDAQARKKPVRKSAKRTTTKKSTANRSRNTPTAAVAAPPVDTVKPAPPEAKLDIPPIKKSLRNDNAIERNLVKDRIPLAYEHIREDDAAYMQRVWREIDIHEKMNLPFNYKAEGDLGNQRFIYILLNAIKNDSITAFSPLDDRFTTPLPFQEIVNGLVGKPMVISVPDLKNDPDGSKGLMRDTTIVNEFDPEKVERYWIKEDWVFDKESSRMQVRILGIAPLKTITNEDGTFRDVTPIFWVYYPDLRPIFARHEVYNGKNFGARMSWEELFESRMFASRIIKSTVNNPNDEFIKSYVKDPILALLEGENMKERIFNYEQDLWSY</sequence>
<comment type="caution">
    <text evidence="3">The sequence shown here is derived from an EMBL/GenBank/DDBJ whole genome shotgun (WGS) entry which is preliminary data.</text>
</comment>
<evidence type="ECO:0000256" key="1">
    <source>
        <dbReference type="SAM" id="MobiDB-lite"/>
    </source>
</evidence>
<proteinExistence type="predicted"/>
<reference evidence="4" key="1">
    <citation type="submission" date="2016-04" db="EMBL/GenBank/DDBJ databases">
        <authorList>
            <person name="Chen L."/>
            <person name="Zhuang W."/>
            <person name="Wang G."/>
        </authorList>
    </citation>
    <scope>NUCLEOTIDE SEQUENCE [LARGE SCALE GENOMIC DNA]</scope>
    <source>
        <strain evidence="4">208</strain>
    </source>
</reference>
<gene>
    <name evidence="3" type="ORF">A4R26_07475</name>
</gene>
<dbReference type="RefSeq" id="WP_081170550.1">
    <property type="nucleotide sequence ID" value="NZ_LWBP01000243.1"/>
</dbReference>
<dbReference type="AlphaFoldDB" id="A0A1V9EKV0"/>
<accession>A0A1V9EKV0</accession>
<dbReference type="STRING" id="550983.A4R26_07475"/>
<evidence type="ECO:0000313" key="4">
    <source>
        <dbReference type="Proteomes" id="UP000192276"/>
    </source>
</evidence>
<protein>
    <recommendedName>
        <fullName evidence="5">Gliding motility protein GldN</fullName>
    </recommendedName>
</protein>
<dbReference type="Pfam" id="PF19841">
    <property type="entry name" value="GldN"/>
    <property type="match status" value="1"/>
</dbReference>
<dbReference type="NCBIfam" id="TIGR03523">
    <property type="entry name" value="GldN"/>
    <property type="match status" value="1"/>
</dbReference>
<evidence type="ECO:0008006" key="5">
    <source>
        <dbReference type="Google" id="ProtNLM"/>
    </source>
</evidence>